<evidence type="ECO:0000313" key="10">
    <source>
        <dbReference type="EMBL" id="NYE58452.1"/>
    </source>
</evidence>
<dbReference type="InterPro" id="IPR013985">
    <property type="entry name" value="Ald_Fedxn_OxRdtase_dom3"/>
</dbReference>
<evidence type="ECO:0000256" key="1">
    <source>
        <dbReference type="ARBA" id="ARBA00001966"/>
    </source>
</evidence>
<dbReference type="InterPro" id="IPR013984">
    <property type="entry name" value="Ald_Fedxn_OxRdtase_dom2"/>
</dbReference>
<dbReference type="SUPFAM" id="SSF48310">
    <property type="entry name" value="Aldehyde ferredoxin oxidoreductase, C-terminal domains"/>
    <property type="match status" value="1"/>
</dbReference>
<organism evidence="10 11">
    <name type="scientific">Carboxydothermus ferrireducens DSM 11255</name>
    <dbReference type="NCBI Taxonomy" id="1119529"/>
    <lineage>
        <taxon>Bacteria</taxon>
        <taxon>Bacillati</taxon>
        <taxon>Bacillota</taxon>
        <taxon>Clostridia</taxon>
        <taxon>Thermoanaerobacterales</taxon>
        <taxon>Thermoanaerobacteraceae</taxon>
        <taxon>Carboxydothermus</taxon>
    </lineage>
</organism>
<dbReference type="Pfam" id="PF01314">
    <property type="entry name" value="AFOR_C"/>
    <property type="match status" value="1"/>
</dbReference>
<dbReference type="Proteomes" id="UP000604066">
    <property type="component" value="Unassembled WGS sequence"/>
</dbReference>
<keyword evidence="4" id="KW-0479">Metal-binding</keyword>
<name>A0ABX2REZ9_9THEO</name>
<keyword evidence="11" id="KW-1185">Reference proteome</keyword>
<feature type="domain" description="Aldehyde ferredoxin oxidoreductase N-terminal" evidence="9">
    <location>
        <begin position="4"/>
        <end position="206"/>
    </location>
</feature>
<keyword evidence="7" id="KW-0411">Iron-sulfur</keyword>
<dbReference type="EMBL" id="JACCBS010000003">
    <property type="protein sequence ID" value="NYE58452.1"/>
    <property type="molecule type" value="Genomic_DNA"/>
</dbReference>
<evidence type="ECO:0000256" key="8">
    <source>
        <dbReference type="ARBA" id="ARBA00049934"/>
    </source>
</evidence>
<reference evidence="10 11" key="1">
    <citation type="submission" date="2020-07" db="EMBL/GenBank/DDBJ databases">
        <title>Genomic Encyclopedia of Type Strains, Phase III (KMG-III): the genomes of soil and plant-associated and newly described type strains.</title>
        <authorList>
            <person name="Whitman W."/>
        </authorList>
    </citation>
    <scope>NUCLEOTIDE SEQUENCE [LARGE SCALE GENOMIC DNA]</scope>
    <source>
        <strain evidence="10 11">DSM 11255</strain>
    </source>
</reference>
<sequence length="597" mass="64839">MLGYTGKIAYIDLSNRKVEIKPTPFKLAEKFIGGSGLAARLLYDFIKPEIDPLAPEAYVAVMAGPVTGTALPASSRYAVCGRSPLTGYWGEATSGGKFGAYLKRAGFDGLIITGKAPEMVYLEVKNGRVEIKPGSNLKGLDSYEMQEELKKVYGSYVSIAGIGVAGERLMPMATVMNDHGRAAGRLGFGAVFGSKNLKAIVVDGQGEVPVAAKEELKELAKQLTAAYKKEMELFTQYGTLGYLDIGYYFGDTPVKYFTKGLFPIDKVNARKFREEYSIHPKACWGCPIACGRELNFKGRIVDGPEYETAVTYGPLVENFDMDTIVEANDIANRYGFDTISTGVSLAFLMYLKEENLLPENLKAEVPDFGDSKGILEALRLTGENSGIGQLIGKGVARVAEELGLSQDYAAAVRRLEIPMHEPRAFTGQALSYATGPRGACHLRGSFFEVDLGIAKDPDFGVVPGPRFNLDGRVEAVVKFQSLRELDNCLVKCSFAFTPLKAVVGALSYTTGVAWTPEKVVEAANNSITIKRAISFNLGSSPADDRLPGHVKKPLTEGGAFGNVPEIEKYLPEFYQLRGWNSDGTISREFLARLLADD</sequence>
<dbReference type="SUPFAM" id="SSF56228">
    <property type="entry name" value="Aldehyde ferredoxin oxidoreductase, N-terminal domain"/>
    <property type="match status" value="1"/>
</dbReference>
<dbReference type="EC" id="1.2.7.5" evidence="10"/>
<evidence type="ECO:0000313" key="11">
    <source>
        <dbReference type="Proteomes" id="UP000604066"/>
    </source>
</evidence>
<dbReference type="RefSeq" id="WP_028052194.1">
    <property type="nucleotide sequence ID" value="NZ_ATYG01000016.1"/>
</dbReference>
<gene>
    <name evidence="10" type="ORF">HDG70_002203</name>
</gene>
<dbReference type="Gene3D" id="3.60.9.10">
    <property type="entry name" value="Aldehyde ferredoxin oxidoreductase, N-terminal domain"/>
    <property type="match status" value="1"/>
</dbReference>
<evidence type="ECO:0000256" key="4">
    <source>
        <dbReference type="ARBA" id="ARBA00022723"/>
    </source>
</evidence>
<dbReference type="InterPro" id="IPR036021">
    <property type="entry name" value="Tungsten_al_ferr_oxy-like_C"/>
</dbReference>
<dbReference type="InterPro" id="IPR051919">
    <property type="entry name" value="W-dependent_AOR"/>
</dbReference>
<evidence type="ECO:0000256" key="2">
    <source>
        <dbReference type="ARBA" id="ARBA00011032"/>
    </source>
</evidence>
<proteinExistence type="inferred from homology"/>
<keyword evidence="3" id="KW-0004">4Fe-4S</keyword>
<keyword evidence="5 10" id="KW-0560">Oxidoreductase</keyword>
<dbReference type="InterPro" id="IPR036503">
    <property type="entry name" value="Ald_Fedxn_OxRdtase_N_sf"/>
</dbReference>
<dbReference type="Pfam" id="PF02730">
    <property type="entry name" value="AFOR_N"/>
    <property type="match status" value="1"/>
</dbReference>
<dbReference type="SMART" id="SM00790">
    <property type="entry name" value="AFOR_N"/>
    <property type="match status" value="1"/>
</dbReference>
<evidence type="ECO:0000256" key="3">
    <source>
        <dbReference type="ARBA" id="ARBA00022485"/>
    </source>
</evidence>
<comment type="cofactor">
    <cofactor evidence="1">
        <name>[4Fe-4S] cluster</name>
        <dbReference type="ChEBI" id="CHEBI:49883"/>
    </cofactor>
</comment>
<evidence type="ECO:0000256" key="5">
    <source>
        <dbReference type="ARBA" id="ARBA00023002"/>
    </source>
</evidence>
<dbReference type="PANTHER" id="PTHR30038:SF7">
    <property type="entry name" value="TUNGSTEN-CONTAINING GLYCERALDEHYDE-3-PHOSPHATE:FERREDOXIN OXIDOREDUCTASE"/>
    <property type="match status" value="1"/>
</dbReference>
<dbReference type="InterPro" id="IPR001203">
    <property type="entry name" value="OxRdtase_Ald_Fedxn_C"/>
</dbReference>
<accession>A0ABX2REZ9</accession>
<evidence type="ECO:0000259" key="9">
    <source>
        <dbReference type="SMART" id="SM00790"/>
    </source>
</evidence>
<dbReference type="PANTHER" id="PTHR30038">
    <property type="entry name" value="ALDEHYDE FERREDOXIN OXIDOREDUCTASE"/>
    <property type="match status" value="1"/>
</dbReference>
<comment type="cofactor">
    <cofactor evidence="8">
        <name>tungstopterin</name>
        <dbReference type="ChEBI" id="CHEBI:30402"/>
    </cofactor>
</comment>
<dbReference type="InterPro" id="IPR013983">
    <property type="entry name" value="Ald_Fedxn_OxRdtase_N"/>
</dbReference>
<dbReference type="GO" id="GO:0033726">
    <property type="term" value="F:aldehyde ferredoxin oxidoreductase activity"/>
    <property type="evidence" value="ECO:0007669"/>
    <property type="project" value="UniProtKB-EC"/>
</dbReference>
<evidence type="ECO:0000256" key="7">
    <source>
        <dbReference type="ARBA" id="ARBA00023014"/>
    </source>
</evidence>
<dbReference type="Gene3D" id="1.10.599.10">
    <property type="entry name" value="Aldehyde Ferredoxin Oxidoreductase Protein, subunit A, domain 3"/>
    <property type="match status" value="1"/>
</dbReference>
<evidence type="ECO:0000256" key="6">
    <source>
        <dbReference type="ARBA" id="ARBA00023004"/>
    </source>
</evidence>
<dbReference type="Gene3D" id="1.10.569.10">
    <property type="entry name" value="Aldehyde Ferredoxin Oxidoreductase Protein, subunit A, domain 2"/>
    <property type="match status" value="1"/>
</dbReference>
<comment type="similarity">
    <text evidence="2">Belongs to the AOR/FOR family.</text>
</comment>
<protein>
    <submittedName>
        <fullName evidence="10">Aldehyde:ferredoxin oxidoreductase</fullName>
        <ecNumber evidence="10">1.2.7.5</ecNumber>
    </submittedName>
</protein>
<comment type="caution">
    <text evidence="10">The sequence shown here is derived from an EMBL/GenBank/DDBJ whole genome shotgun (WGS) entry which is preliminary data.</text>
</comment>
<keyword evidence="6" id="KW-0408">Iron</keyword>